<name>A0A8S4HI26_PLAVI</name>
<dbReference type="Pfam" id="PF05795">
    <property type="entry name" value="Plasmodium_Vir"/>
    <property type="match status" value="1"/>
</dbReference>
<keyword evidence="1" id="KW-1133">Transmembrane helix</keyword>
<accession>A0A8S4HI26</accession>
<dbReference type="InterPro" id="IPR008780">
    <property type="entry name" value="Plasmodium_Vir"/>
</dbReference>
<evidence type="ECO:0000313" key="3">
    <source>
        <dbReference type="Proteomes" id="UP000779233"/>
    </source>
</evidence>
<dbReference type="Proteomes" id="UP000779233">
    <property type="component" value="Unassembled WGS sequence"/>
</dbReference>
<protein>
    <submittedName>
        <fullName evidence="2">(malaria parasite P. vivax) hypothetical protein</fullName>
    </submittedName>
</protein>
<feature type="transmembrane region" description="Helical" evidence="1">
    <location>
        <begin position="286"/>
        <end position="306"/>
    </location>
</feature>
<dbReference type="AlphaFoldDB" id="A0A8S4HI26"/>
<proteinExistence type="predicted"/>
<reference evidence="2" key="1">
    <citation type="submission" date="2021-09" db="EMBL/GenBank/DDBJ databases">
        <authorList>
            <consortium name="Pathogen Informatics"/>
        </authorList>
    </citation>
    <scope>NUCLEOTIDE SEQUENCE</scope>
    <source>
        <strain evidence="2">PvW1</strain>
    </source>
</reference>
<keyword evidence="1" id="KW-0812">Transmembrane</keyword>
<dbReference type="VEuPathDB" id="PlasmoDB:PVPAM_000014900"/>
<dbReference type="EMBL" id="CAJZCX010000013">
    <property type="protein sequence ID" value="CAG9482907.1"/>
    <property type="molecule type" value="Genomic_DNA"/>
</dbReference>
<organism evidence="2 3">
    <name type="scientific">Plasmodium vivax</name>
    <name type="common">malaria parasite P. vivax</name>
    <dbReference type="NCBI Taxonomy" id="5855"/>
    <lineage>
        <taxon>Eukaryota</taxon>
        <taxon>Sar</taxon>
        <taxon>Alveolata</taxon>
        <taxon>Apicomplexa</taxon>
        <taxon>Aconoidasida</taxon>
        <taxon>Haemosporida</taxon>
        <taxon>Plasmodiidae</taxon>
        <taxon>Plasmodium</taxon>
        <taxon>Plasmodium (Plasmodium)</taxon>
    </lineage>
</organism>
<keyword evidence="1" id="KW-0472">Membrane</keyword>
<evidence type="ECO:0000313" key="2">
    <source>
        <dbReference type="EMBL" id="CAG9482907.1"/>
    </source>
</evidence>
<sequence>MDISDNDFSVDKIKQEYKLLGGSKFYEIYDEFNQNCNVYVSDRAISCYQGNLDDYSRDTEVSILLKELYSNLFRIYYTMKIINNDYFEHYQDELKKMGYIYLKYWLYDKITKQDLNDSKIKKIFDGWKKYIKDHIQYKPKNSCILYNLNKNEMKKIKKIYALNNILHANDKNSKTCDNNECKYMDYFEETLSEFINSIKKCSSDSSNDEYCKEFNDFLKICNGDNTYAGVSAYNQPRENSGDSNRKHLLYLEKYNDKPLYIYIKNNKWLNWGKISQILNPQNSTTIAATSIAGSAIGLSSIFYYLYKFTPFGSSLRKGNRKNIVNNDEEAQNSLLYKSDTDQAPFKNREYKVTYHTFSDT</sequence>
<gene>
    <name evidence="2" type="ORF">PVW1_040034400</name>
</gene>
<comment type="caution">
    <text evidence="2">The sequence shown here is derived from an EMBL/GenBank/DDBJ whole genome shotgun (WGS) entry which is preliminary data.</text>
</comment>
<evidence type="ECO:0000256" key="1">
    <source>
        <dbReference type="SAM" id="Phobius"/>
    </source>
</evidence>